<reference evidence="2" key="1">
    <citation type="submission" date="2025-08" db="UniProtKB">
        <authorList>
            <consortium name="Ensembl"/>
        </authorList>
    </citation>
    <scope>IDENTIFICATION</scope>
</reference>
<evidence type="ECO:0000313" key="3">
    <source>
        <dbReference type="Proteomes" id="UP000694523"/>
    </source>
</evidence>
<dbReference type="Gene3D" id="1.10.533.10">
    <property type="entry name" value="Death Domain, Fas"/>
    <property type="match status" value="1"/>
</dbReference>
<dbReference type="SUPFAM" id="SSF47986">
    <property type="entry name" value="DEATH domain"/>
    <property type="match status" value="1"/>
</dbReference>
<dbReference type="InterPro" id="IPR001315">
    <property type="entry name" value="CARD"/>
</dbReference>
<reference evidence="2" key="2">
    <citation type="submission" date="2025-09" db="UniProtKB">
        <authorList>
            <consortium name="Ensembl"/>
        </authorList>
    </citation>
    <scope>IDENTIFICATION</scope>
</reference>
<name>A0A8C6SYJ4_9GOBI</name>
<keyword evidence="3" id="KW-1185">Reference proteome</keyword>
<sequence length="97" mass="11142">MANKNMIKCKYFIEKVSEPVLHQLLDRLQQEEVLNPEEAESVREKPRAEKARLVLDTVVKKSQRAASVLIREFCELDPSSELGYLSITNLNITIQTL</sequence>
<dbReference type="AlphaFoldDB" id="A0A8C6SYJ4"/>
<accession>A0A8C6SYJ4</accession>
<dbReference type="GO" id="GO:0042981">
    <property type="term" value="P:regulation of apoptotic process"/>
    <property type="evidence" value="ECO:0007669"/>
    <property type="project" value="InterPro"/>
</dbReference>
<dbReference type="Ensembl" id="ENSNMLT00000011699.1">
    <property type="protein sequence ID" value="ENSNMLP00000010340.1"/>
    <property type="gene ID" value="ENSNMLG00000007142.1"/>
</dbReference>
<dbReference type="Proteomes" id="UP000694523">
    <property type="component" value="Unplaced"/>
</dbReference>
<organism evidence="2 3">
    <name type="scientific">Neogobius melanostomus</name>
    <name type="common">round goby</name>
    <dbReference type="NCBI Taxonomy" id="47308"/>
    <lineage>
        <taxon>Eukaryota</taxon>
        <taxon>Metazoa</taxon>
        <taxon>Chordata</taxon>
        <taxon>Craniata</taxon>
        <taxon>Vertebrata</taxon>
        <taxon>Euteleostomi</taxon>
        <taxon>Actinopterygii</taxon>
        <taxon>Neopterygii</taxon>
        <taxon>Teleostei</taxon>
        <taxon>Neoteleostei</taxon>
        <taxon>Acanthomorphata</taxon>
        <taxon>Gobiaria</taxon>
        <taxon>Gobiiformes</taxon>
        <taxon>Gobioidei</taxon>
        <taxon>Gobiidae</taxon>
        <taxon>Benthophilinae</taxon>
        <taxon>Neogobiini</taxon>
        <taxon>Neogobius</taxon>
    </lineage>
</organism>
<proteinExistence type="predicted"/>
<dbReference type="PROSITE" id="PS50209">
    <property type="entry name" value="CARD"/>
    <property type="match status" value="1"/>
</dbReference>
<evidence type="ECO:0000313" key="2">
    <source>
        <dbReference type="Ensembl" id="ENSNMLP00000010340.1"/>
    </source>
</evidence>
<protein>
    <recommendedName>
        <fullName evidence="1">CARD domain-containing protein</fullName>
    </recommendedName>
</protein>
<evidence type="ECO:0000259" key="1">
    <source>
        <dbReference type="PROSITE" id="PS50209"/>
    </source>
</evidence>
<dbReference type="Pfam" id="PF00619">
    <property type="entry name" value="CARD"/>
    <property type="match status" value="1"/>
</dbReference>
<dbReference type="InterPro" id="IPR011029">
    <property type="entry name" value="DEATH-like_dom_sf"/>
</dbReference>
<feature type="domain" description="CARD" evidence="1">
    <location>
        <begin position="12"/>
        <end position="78"/>
    </location>
</feature>